<dbReference type="PANTHER" id="PTHR30146">
    <property type="entry name" value="LACI-RELATED TRANSCRIPTIONAL REPRESSOR"/>
    <property type="match status" value="1"/>
</dbReference>
<evidence type="ECO:0000313" key="5">
    <source>
        <dbReference type="EMBL" id="KSU83482.1"/>
    </source>
</evidence>
<keyword evidence="1" id="KW-0805">Transcription regulation</keyword>
<dbReference type="SUPFAM" id="SSF53822">
    <property type="entry name" value="Periplasmic binding protein-like I"/>
    <property type="match status" value="1"/>
</dbReference>
<dbReference type="InterPro" id="IPR010982">
    <property type="entry name" value="Lambda_DNA-bd_dom_sf"/>
</dbReference>
<keyword evidence="2" id="KW-0238">DNA-binding</keyword>
<dbReference type="Gene3D" id="1.10.260.40">
    <property type="entry name" value="lambda repressor-like DNA-binding domains"/>
    <property type="match status" value="1"/>
</dbReference>
<feature type="domain" description="HTH lacI-type" evidence="4">
    <location>
        <begin position="2"/>
        <end position="56"/>
    </location>
</feature>
<evidence type="ECO:0000313" key="6">
    <source>
        <dbReference type="Proteomes" id="UP000054099"/>
    </source>
</evidence>
<comment type="caution">
    <text evidence="5">The sequence shown here is derived from an EMBL/GenBank/DDBJ whole genome shotgun (WGS) entry which is preliminary data.</text>
</comment>
<evidence type="ECO:0000256" key="1">
    <source>
        <dbReference type="ARBA" id="ARBA00023015"/>
    </source>
</evidence>
<dbReference type="InterPro" id="IPR028082">
    <property type="entry name" value="Peripla_BP_I"/>
</dbReference>
<evidence type="ECO:0000256" key="3">
    <source>
        <dbReference type="ARBA" id="ARBA00023163"/>
    </source>
</evidence>
<accession>A0A0V8J997</accession>
<dbReference type="CDD" id="cd01392">
    <property type="entry name" value="HTH_LacI"/>
    <property type="match status" value="1"/>
</dbReference>
<dbReference type="PROSITE" id="PS00356">
    <property type="entry name" value="HTH_LACI_1"/>
    <property type="match status" value="1"/>
</dbReference>
<dbReference type="OrthoDB" id="9775106at2"/>
<keyword evidence="3" id="KW-0804">Transcription</keyword>
<reference evidence="5 6" key="1">
    <citation type="journal article" date="2014" name="Antonie Van Leeuwenhoek">
        <title>Fictibacillus enclensis sp. nov., isolated from marine sediment.</title>
        <authorList>
            <person name="Dastager S.G."/>
            <person name="Mawlankar R."/>
            <person name="Srinivasan K."/>
            <person name="Tang S.K."/>
            <person name="Lee J.C."/>
            <person name="Ramana V.V."/>
            <person name="Shouche Y.S."/>
        </authorList>
    </citation>
    <scope>NUCLEOTIDE SEQUENCE [LARGE SCALE GENOMIC DNA]</scope>
    <source>
        <strain evidence="5 6">NIO-1003</strain>
    </source>
</reference>
<dbReference type="SUPFAM" id="SSF47413">
    <property type="entry name" value="lambda repressor-like DNA-binding domains"/>
    <property type="match status" value="1"/>
</dbReference>
<dbReference type="PRINTS" id="PR00036">
    <property type="entry name" value="HTHLACI"/>
</dbReference>
<evidence type="ECO:0000256" key="2">
    <source>
        <dbReference type="ARBA" id="ARBA00023125"/>
    </source>
</evidence>
<dbReference type="PROSITE" id="PS50932">
    <property type="entry name" value="HTH_LACI_2"/>
    <property type="match status" value="1"/>
</dbReference>
<dbReference type="SMART" id="SM00354">
    <property type="entry name" value="HTH_LACI"/>
    <property type="match status" value="1"/>
</dbReference>
<dbReference type="Pfam" id="PF13377">
    <property type="entry name" value="Peripla_BP_3"/>
    <property type="match status" value="1"/>
</dbReference>
<dbReference type="RefSeq" id="WP_061972321.1">
    <property type="nucleotide sequence ID" value="NZ_FMAV01000002.1"/>
</dbReference>
<dbReference type="PANTHER" id="PTHR30146:SF109">
    <property type="entry name" value="HTH-TYPE TRANSCRIPTIONAL REGULATOR GALS"/>
    <property type="match status" value="1"/>
</dbReference>
<dbReference type="CDD" id="cd06267">
    <property type="entry name" value="PBP1_LacI_sugar_binding-like"/>
    <property type="match status" value="1"/>
</dbReference>
<dbReference type="GO" id="GO:0003700">
    <property type="term" value="F:DNA-binding transcription factor activity"/>
    <property type="evidence" value="ECO:0007669"/>
    <property type="project" value="TreeGrafter"/>
</dbReference>
<dbReference type="Gene3D" id="3.40.50.2300">
    <property type="match status" value="2"/>
</dbReference>
<dbReference type="AlphaFoldDB" id="A0A0V8J997"/>
<sequence length="346" mass="38319">MATIKDIAKHAGVSVTTVSRALNGYSDVNEKTREKIKAVARELQYSPNLLARSLVMKKTKTIGLLVSGMRIEGSKDNFTYEVLCGINDCAGEKGYDLILFSTNSEQQQQKTYNQLCQERKVDGVILQGIKTDDPYLKEVVESDIPCVLVDIPIESDSVGYVTTNNKQGAKMAVDHLIELGHRQIGMINGHEQAFVSKQRLQGYQEALDQAKIDYQEQYVVNGSFLESEAEVQAEKLLHAHPEITAVFCASDLMALGAMKAARRMGKRIPDDLSVAGFDNIMLASYSSPTLTTIAQDRYQIGFESAILLIDMLEGKEGTHKKVLKTSLVKRESTKLKPTRSFSTKTT</sequence>
<evidence type="ECO:0000259" key="4">
    <source>
        <dbReference type="PROSITE" id="PS50932"/>
    </source>
</evidence>
<organism evidence="5 6">
    <name type="scientific">Fictibacillus enclensis</name>
    <dbReference type="NCBI Taxonomy" id="1017270"/>
    <lineage>
        <taxon>Bacteria</taxon>
        <taxon>Bacillati</taxon>
        <taxon>Bacillota</taxon>
        <taxon>Bacilli</taxon>
        <taxon>Bacillales</taxon>
        <taxon>Fictibacillaceae</taxon>
        <taxon>Fictibacillus</taxon>
    </lineage>
</organism>
<keyword evidence="6" id="KW-1185">Reference proteome</keyword>
<protein>
    <submittedName>
        <fullName evidence="5">LacI family transcriptional regulator</fullName>
    </submittedName>
</protein>
<dbReference type="GO" id="GO:0000976">
    <property type="term" value="F:transcription cis-regulatory region binding"/>
    <property type="evidence" value="ECO:0007669"/>
    <property type="project" value="TreeGrafter"/>
</dbReference>
<proteinExistence type="predicted"/>
<dbReference type="EMBL" id="LNQN01000002">
    <property type="protein sequence ID" value="KSU83482.1"/>
    <property type="molecule type" value="Genomic_DNA"/>
</dbReference>
<dbReference type="InterPro" id="IPR046335">
    <property type="entry name" value="LacI/GalR-like_sensor"/>
</dbReference>
<name>A0A0V8J997_9BACL</name>
<dbReference type="Proteomes" id="UP000054099">
    <property type="component" value="Unassembled WGS sequence"/>
</dbReference>
<dbReference type="Pfam" id="PF00356">
    <property type="entry name" value="LacI"/>
    <property type="match status" value="1"/>
</dbReference>
<dbReference type="InterPro" id="IPR000843">
    <property type="entry name" value="HTH_LacI"/>
</dbReference>
<gene>
    <name evidence="5" type="ORF">AS030_13050</name>
</gene>